<organism evidence="2 3">
    <name type="scientific">Araneus ventricosus</name>
    <name type="common">Orbweaver spider</name>
    <name type="synonym">Epeira ventricosa</name>
    <dbReference type="NCBI Taxonomy" id="182803"/>
    <lineage>
        <taxon>Eukaryota</taxon>
        <taxon>Metazoa</taxon>
        <taxon>Ecdysozoa</taxon>
        <taxon>Arthropoda</taxon>
        <taxon>Chelicerata</taxon>
        <taxon>Arachnida</taxon>
        <taxon>Araneae</taxon>
        <taxon>Araneomorphae</taxon>
        <taxon>Entelegynae</taxon>
        <taxon>Araneoidea</taxon>
        <taxon>Araneidae</taxon>
        <taxon>Araneus</taxon>
    </lineage>
</organism>
<keyword evidence="3" id="KW-1185">Reference proteome</keyword>
<sequence length="328" mass="34777">MNVGPYKILGQIRQKFDCLSVRIIASPTNPPSPRACVLEAIFCARYLLTPAWRFFSSDSPCACVLEAICARGRIVRLVPEPARVEIGTHFIGTHLFEFASLPTYFLTVIGSWVTIGSVSSQPPPPPAVAVQPPPPADHPPPPPPFPPPPVLGHPPPPPPPLPPPPVLGHPPPPPPLPPVEGHPPPPPPPLPPLLPPPPPAGVAGIVKVSNVTAPPPPPPPPPLPPPDGHPPPPPPLPPPFPPPPPPSVVIEVSVSGIAKTVIPPPVSPLVPPPPPPPVLHPPPPPPPPELHPPVDSTAMRREQTNAKYRIWKIENELIELFFYINQNT</sequence>
<evidence type="ECO:0000256" key="1">
    <source>
        <dbReference type="SAM" id="MobiDB-lite"/>
    </source>
</evidence>
<dbReference type="AlphaFoldDB" id="A0A4Y2IZN4"/>
<accession>A0A4Y2IZN4</accession>
<dbReference type="PRINTS" id="PR01217">
    <property type="entry name" value="PRICHEXTENSN"/>
</dbReference>
<feature type="region of interest" description="Disordered" evidence="1">
    <location>
        <begin position="120"/>
        <end position="247"/>
    </location>
</feature>
<protein>
    <submittedName>
        <fullName evidence="2">Uncharacterized protein</fullName>
    </submittedName>
</protein>
<feature type="region of interest" description="Disordered" evidence="1">
    <location>
        <begin position="261"/>
        <end position="295"/>
    </location>
</feature>
<evidence type="ECO:0000313" key="2">
    <source>
        <dbReference type="EMBL" id="GBM83461.1"/>
    </source>
</evidence>
<comment type="caution">
    <text evidence="2">The sequence shown here is derived from an EMBL/GenBank/DDBJ whole genome shotgun (WGS) entry which is preliminary data.</text>
</comment>
<reference evidence="2 3" key="1">
    <citation type="journal article" date="2019" name="Sci. Rep.">
        <title>Orb-weaving spider Araneus ventricosus genome elucidates the spidroin gene catalogue.</title>
        <authorList>
            <person name="Kono N."/>
            <person name="Nakamura H."/>
            <person name="Ohtoshi R."/>
            <person name="Moran D.A.P."/>
            <person name="Shinohara A."/>
            <person name="Yoshida Y."/>
            <person name="Fujiwara M."/>
            <person name="Mori M."/>
            <person name="Tomita M."/>
            <person name="Arakawa K."/>
        </authorList>
    </citation>
    <scope>NUCLEOTIDE SEQUENCE [LARGE SCALE GENOMIC DNA]</scope>
</reference>
<gene>
    <name evidence="2" type="ORF">AVEN_19577_1</name>
</gene>
<name>A0A4Y2IZN4_ARAVE</name>
<dbReference type="EMBL" id="BGPR01003082">
    <property type="protein sequence ID" value="GBM83461.1"/>
    <property type="molecule type" value="Genomic_DNA"/>
</dbReference>
<proteinExistence type="predicted"/>
<evidence type="ECO:0000313" key="3">
    <source>
        <dbReference type="Proteomes" id="UP000499080"/>
    </source>
</evidence>
<dbReference type="Proteomes" id="UP000499080">
    <property type="component" value="Unassembled WGS sequence"/>
</dbReference>
<feature type="compositionally biased region" description="Pro residues" evidence="1">
    <location>
        <begin position="121"/>
        <end position="200"/>
    </location>
</feature>
<feature type="compositionally biased region" description="Pro residues" evidence="1">
    <location>
        <begin position="213"/>
        <end position="247"/>
    </location>
</feature>
<feature type="compositionally biased region" description="Pro residues" evidence="1">
    <location>
        <begin position="262"/>
        <end position="291"/>
    </location>
</feature>